<dbReference type="EMBL" id="BEZZ01054648">
    <property type="protein sequence ID" value="GCC41392.1"/>
    <property type="molecule type" value="Genomic_DNA"/>
</dbReference>
<evidence type="ECO:0000313" key="2">
    <source>
        <dbReference type="EMBL" id="GCC41392.1"/>
    </source>
</evidence>
<comment type="caution">
    <text evidence="2">The sequence shown here is derived from an EMBL/GenBank/DDBJ whole genome shotgun (WGS) entry which is preliminary data.</text>
</comment>
<dbReference type="STRING" id="137246.A0A401TFG9"/>
<feature type="non-terminal residue" evidence="2">
    <location>
        <position position="1"/>
    </location>
</feature>
<reference evidence="2 3" key="1">
    <citation type="journal article" date="2018" name="Nat. Ecol. Evol.">
        <title>Shark genomes provide insights into elasmobranch evolution and the origin of vertebrates.</title>
        <authorList>
            <person name="Hara Y"/>
            <person name="Yamaguchi K"/>
            <person name="Onimaru K"/>
            <person name="Kadota M"/>
            <person name="Koyanagi M"/>
            <person name="Keeley SD"/>
            <person name="Tatsumi K"/>
            <person name="Tanaka K"/>
            <person name="Motone F"/>
            <person name="Kageyama Y"/>
            <person name="Nozu R"/>
            <person name="Adachi N"/>
            <person name="Nishimura O"/>
            <person name="Nakagawa R"/>
            <person name="Tanegashima C"/>
            <person name="Kiyatake I"/>
            <person name="Matsumoto R"/>
            <person name="Murakumo K"/>
            <person name="Nishida K"/>
            <person name="Terakita A"/>
            <person name="Kuratani S"/>
            <person name="Sato K"/>
            <person name="Hyodo S Kuraku.S."/>
        </authorList>
    </citation>
    <scope>NUCLEOTIDE SEQUENCE [LARGE SCALE GENOMIC DNA]</scope>
</reference>
<keyword evidence="1" id="KW-0472">Membrane</keyword>
<keyword evidence="1" id="KW-0812">Transmembrane</keyword>
<organism evidence="2 3">
    <name type="scientific">Chiloscyllium punctatum</name>
    <name type="common">Brownbanded bambooshark</name>
    <name type="synonym">Hemiscyllium punctatum</name>
    <dbReference type="NCBI Taxonomy" id="137246"/>
    <lineage>
        <taxon>Eukaryota</taxon>
        <taxon>Metazoa</taxon>
        <taxon>Chordata</taxon>
        <taxon>Craniata</taxon>
        <taxon>Vertebrata</taxon>
        <taxon>Chondrichthyes</taxon>
        <taxon>Elasmobranchii</taxon>
        <taxon>Galeomorphii</taxon>
        <taxon>Galeoidea</taxon>
        <taxon>Orectolobiformes</taxon>
        <taxon>Hemiscylliidae</taxon>
        <taxon>Chiloscyllium</taxon>
    </lineage>
</organism>
<feature type="transmembrane region" description="Helical" evidence="1">
    <location>
        <begin position="104"/>
        <end position="127"/>
    </location>
</feature>
<dbReference type="Proteomes" id="UP000287033">
    <property type="component" value="Unassembled WGS sequence"/>
</dbReference>
<proteinExistence type="predicted"/>
<keyword evidence="1" id="KW-1133">Transmembrane helix</keyword>
<keyword evidence="3" id="KW-1185">Reference proteome</keyword>
<dbReference type="OMA" id="HAACLFI"/>
<evidence type="ECO:0000256" key="1">
    <source>
        <dbReference type="SAM" id="Phobius"/>
    </source>
</evidence>
<sequence length="174" mass="19517">KTISQTVQNTLNQLDRDCELIASTIDRYLQEDSAANAHNRKAQSKGFLLGFLGLLGPLFLLTSLVLGNLSTDVISRILGENTTETLQIYTAPVATFWSLIPSELVSSVMLGLAIVSVLFITIARYSLRTSQTLTKKQRRQLLDRQQYVTEVVKQKKAQLYTEYLRQSIGEHDVV</sequence>
<name>A0A401TFG9_CHIPU</name>
<feature type="transmembrane region" description="Helical" evidence="1">
    <location>
        <begin position="47"/>
        <end position="66"/>
    </location>
</feature>
<accession>A0A401TFG9</accession>
<protein>
    <submittedName>
        <fullName evidence="2">Uncharacterized protein</fullName>
    </submittedName>
</protein>
<dbReference type="AlphaFoldDB" id="A0A401TFG9"/>
<evidence type="ECO:0000313" key="3">
    <source>
        <dbReference type="Proteomes" id="UP000287033"/>
    </source>
</evidence>
<dbReference type="OrthoDB" id="1716625at2759"/>
<gene>
    <name evidence="2" type="ORF">chiPu_0025227</name>
</gene>